<proteinExistence type="predicted"/>
<feature type="transmembrane region" description="Helical" evidence="1">
    <location>
        <begin position="41"/>
        <end position="59"/>
    </location>
</feature>
<feature type="transmembrane region" description="Helical" evidence="1">
    <location>
        <begin position="80"/>
        <end position="98"/>
    </location>
</feature>
<dbReference type="EMBL" id="CP014263">
    <property type="protein sequence ID" value="AQG80705.1"/>
    <property type="molecule type" value="Genomic_DNA"/>
</dbReference>
<feature type="transmembrane region" description="Helical" evidence="1">
    <location>
        <begin position="118"/>
        <end position="141"/>
    </location>
</feature>
<keyword evidence="3" id="KW-0418">Kinase</keyword>
<dbReference type="AlphaFoldDB" id="A0A1P9WZA3"/>
<keyword evidence="4" id="KW-1185">Reference proteome</keyword>
<dbReference type="PANTHER" id="PTHR34220:SF7">
    <property type="entry name" value="SENSOR HISTIDINE KINASE YPDA"/>
    <property type="match status" value="1"/>
</dbReference>
<feature type="domain" description="Signal transduction histidine kinase internal region" evidence="2">
    <location>
        <begin position="162"/>
        <end position="240"/>
    </location>
</feature>
<dbReference type="PANTHER" id="PTHR34220">
    <property type="entry name" value="SENSOR HISTIDINE KINASE YPDA"/>
    <property type="match status" value="1"/>
</dbReference>
<dbReference type="STRING" id="1178516.AWR27_16060"/>
<keyword evidence="3" id="KW-0808">Transferase</keyword>
<dbReference type="KEGG" id="smon:AWR27_16060"/>
<gene>
    <name evidence="3" type="ORF">AWR27_16060</name>
</gene>
<sequence length="354" mass="41053">MEPVAYTLNDRTMRLIGIPVCSVLVPTINHFDKLQSGNPAFLTYLLLSFCTTLFLWEGHRFIMLWMRKLFPAYQQTTRRLLVQAGLALLYTLVVTYVLDEILCRGILHDPKLANTDLLVGFRVSLIPTAVVYLLYEAIYFFNAWKQNIRKTEALAREGIQSQLEVLKNQLDPHFLFNSLNTLAALIDDQNIDAQLYLERLSDVYRYVLVSRNKNTVPLEEEMAFLDAYVYLNKIRFRDNLQVEKQLDPSAYHQCITPLSLQMLIENAIKHNIVSKENPLIIRIFQEGNQYLVVENNVQEKTILRHTDPRNADRASSTRVGLQNIINRYQLLTDRHVEVIRTGGLFRVKLPLLTN</sequence>
<dbReference type="Proteomes" id="UP000187941">
    <property type="component" value="Chromosome"/>
</dbReference>
<reference evidence="3 4" key="1">
    <citation type="submission" date="2016-01" db="EMBL/GenBank/DDBJ databases">
        <authorList>
            <person name="Oliw E.H."/>
        </authorList>
    </citation>
    <scope>NUCLEOTIDE SEQUENCE [LARGE SCALE GENOMIC DNA]</scope>
    <source>
        <strain evidence="3 4">DY10</strain>
    </source>
</reference>
<evidence type="ECO:0000313" key="3">
    <source>
        <dbReference type="EMBL" id="AQG80705.1"/>
    </source>
</evidence>
<dbReference type="InterPro" id="IPR050640">
    <property type="entry name" value="Bact_2-comp_sensor_kinase"/>
</dbReference>
<protein>
    <submittedName>
        <fullName evidence="3">Histidine kinase</fullName>
    </submittedName>
</protein>
<evidence type="ECO:0000259" key="2">
    <source>
        <dbReference type="Pfam" id="PF06580"/>
    </source>
</evidence>
<dbReference type="GO" id="GO:0016020">
    <property type="term" value="C:membrane"/>
    <property type="evidence" value="ECO:0007669"/>
    <property type="project" value="InterPro"/>
</dbReference>
<evidence type="ECO:0000256" key="1">
    <source>
        <dbReference type="SAM" id="Phobius"/>
    </source>
</evidence>
<accession>A0A1P9WZA3</accession>
<feature type="transmembrane region" description="Helical" evidence="1">
    <location>
        <begin position="12"/>
        <end position="29"/>
    </location>
</feature>
<dbReference type="GO" id="GO:0000155">
    <property type="term" value="F:phosphorelay sensor kinase activity"/>
    <property type="evidence" value="ECO:0007669"/>
    <property type="project" value="InterPro"/>
</dbReference>
<keyword evidence="1" id="KW-0812">Transmembrane</keyword>
<dbReference type="RefSeq" id="WP_077132136.1">
    <property type="nucleotide sequence ID" value="NZ_CP014263.1"/>
</dbReference>
<keyword evidence="1" id="KW-0472">Membrane</keyword>
<dbReference type="Pfam" id="PF06580">
    <property type="entry name" value="His_kinase"/>
    <property type="match status" value="1"/>
</dbReference>
<dbReference type="OrthoDB" id="927174at2"/>
<name>A0A1P9WZA3_9BACT</name>
<keyword evidence="1" id="KW-1133">Transmembrane helix</keyword>
<organism evidence="3 4">
    <name type="scientific">Spirosoma montaniterrae</name>
    <dbReference type="NCBI Taxonomy" id="1178516"/>
    <lineage>
        <taxon>Bacteria</taxon>
        <taxon>Pseudomonadati</taxon>
        <taxon>Bacteroidota</taxon>
        <taxon>Cytophagia</taxon>
        <taxon>Cytophagales</taxon>
        <taxon>Cytophagaceae</taxon>
        <taxon>Spirosoma</taxon>
    </lineage>
</organism>
<evidence type="ECO:0000313" key="4">
    <source>
        <dbReference type="Proteomes" id="UP000187941"/>
    </source>
</evidence>
<dbReference type="InterPro" id="IPR010559">
    <property type="entry name" value="Sig_transdc_His_kin_internal"/>
</dbReference>